<dbReference type="EMBL" id="GGEC01064907">
    <property type="protein sequence ID" value="MBX45391.1"/>
    <property type="molecule type" value="Transcribed_RNA"/>
</dbReference>
<accession>A0A2P2NSM9</accession>
<sequence length="50" mass="5554">MFALSYPFLSPSKLSSSHSQFLKSLSSTFPYTSIFQSCSVTTTHTSLIIF</sequence>
<reference evidence="1" key="1">
    <citation type="submission" date="2018-02" db="EMBL/GenBank/DDBJ databases">
        <title>Rhizophora mucronata_Transcriptome.</title>
        <authorList>
            <person name="Meera S.P."/>
            <person name="Sreeshan A."/>
            <person name="Augustine A."/>
        </authorList>
    </citation>
    <scope>NUCLEOTIDE SEQUENCE</scope>
    <source>
        <tissue evidence="1">Leaf</tissue>
    </source>
</reference>
<dbReference type="AlphaFoldDB" id="A0A2P2NSM9"/>
<protein>
    <submittedName>
        <fullName evidence="1">Uncharacterized protein</fullName>
    </submittedName>
</protein>
<proteinExistence type="predicted"/>
<organism evidence="1">
    <name type="scientific">Rhizophora mucronata</name>
    <name type="common">Asiatic mangrove</name>
    <dbReference type="NCBI Taxonomy" id="61149"/>
    <lineage>
        <taxon>Eukaryota</taxon>
        <taxon>Viridiplantae</taxon>
        <taxon>Streptophyta</taxon>
        <taxon>Embryophyta</taxon>
        <taxon>Tracheophyta</taxon>
        <taxon>Spermatophyta</taxon>
        <taxon>Magnoliopsida</taxon>
        <taxon>eudicotyledons</taxon>
        <taxon>Gunneridae</taxon>
        <taxon>Pentapetalae</taxon>
        <taxon>rosids</taxon>
        <taxon>fabids</taxon>
        <taxon>Malpighiales</taxon>
        <taxon>Rhizophoraceae</taxon>
        <taxon>Rhizophora</taxon>
    </lineage>
</organism>
<name>A0A2P2NSM9_RHIMU</name>
<evidence type="ECO:0000313" key="1">
    <source>
        <dbReference type="EMBL" id="MBX45391.1"/>
    </source>
</evidence>